<dbReference type="AlphaFoldDB" id="A0A5P2AJ59"/>
<feature type="transmembrane region" description="Helical" evidence="6">
    <location>
        <begin position="103"/>
        <end position="122"/>
    </location>
</feature>
<dbReference type="GO" id="GO:0005886">
    <property type="term" value="C:plasma membrane"/>
    <property type="evidence" value="ECO:0007669"/>
    <property type="project" value="UniProtKB-SubCell"/>
</dbReference>
<keyword evidence="2" id="KW-1003">Cell membrane</keyword>
<dbReference type="Proteomes" id="UP000324106">
    <property type="component" value="Chromosome"/>
</dbReference>
<dbReference type="RefSeq" id="WP_150263816.1">
    <property type="nucleotide sequence ID" value="NZ_CP029194.1"/>
</dbReference>
<feature type="transmembrane region" description="Helical" evidence="6">
    <location>
        <begin position="40"/>
        <end position="61"/>
    </location>
</feature>
<keyword evidence="5 6" id="KW-0472">Membrane</keyword>
<feature type="transmembrane region" description="Helical" evidence="6">
    <location>
        <begin position="166"/>
        <end position="185"/>
    </location>
</feature>
<comment type="subcellular location">
    <subcellularLocation>
        <location evidence="1">Cell membrane</location>
        <topology evidence="1">Multi-pass membrane protein</topology>
    </subcellularLocation>
</comment>
<keyword evidence="4 6" id="KW-1133">Transmembrane helix</keyword>
<protein>
    <submittedName>
        <fullName evidence="7">Ribonuclease BN</fullName>
    </submittedName>
</protein>
<reference evidence="7 8" key="1">
    <citation type="submission" date="2018-05" db="EMBL/GenBank/DDBJ databases">
        <title>Streptomyces venezuelae.</title>
        <authorList>
            <person name="Kim W."/>
            <person name="Lee N."/>
            <person name="Cho B.-K."/>
        </authorList>
    </citation>
    <scope>NUCLEOTIDE SEQUENCE [LARGE SCALE GENOMIC DNA]</scope>
    <source>
        <strain evidence="7 8">ATCC 15068</strain>
    </source>
</reference>
<feature type="transmembrane region" description="Helical" evidence="6">
    <location>
        <begin position="233"/>
        <end position="264"/>
    </location>
</feature>
<evidence type="ECO:0000256" key="4">
    <source>
        <dbReference type="ARBA" id="ARBA00022989"/>
    </source>
</evidence>
<evidence type="ECO:0000256" key="3">
    <source>
        <dbReference type="ARBA" id="ARBA00022692"/>
    </source>
</evidence>
<organism evidence="7 8">
    <name type="scientific">Streptomyces venezuelae</name>
    <dbReference type="NCBI Taxonomy" id="54571"/>
    <lineage>
        <taxon>Bacteria</taxon>
        <taxon>Bacillati</taxon>
        <taxon>Actinomycetota</taxon>
        <taxon>Actinomycetes</taxon>
        <taxon>Kitasatosporales</taxon>
        <taxon>Streptomycetaceae</taxon>
        <taxon>Streptomyces</taxon>
    </lineage>
</organism>
<evidence type="ECO:0000313" key="8">
    <source>
        <dbReference type="Proteomes" id="UP000324106"/>
    </source>
</evidence>
<proteinExistence type="predicted"/>
<dbReference type="InterPro" id="IPR017039">
    <property type="entry name" value="Virul_fac_BrkB"/>
</dbReference>
<dbReference type="OrthoDB" id="3772792at2"/>
<feature type="transmembrane region" description="Helical" evidence="6">
    <location>
        <begin position="143"/>
        <end position="160"/>
    </location>
</feature>
<keyword evidence="3 6" id="KW-0812">Transmembrane</keyword>
<dbReference type="Pfam" id="PF03631">
    <property type="entry name" value="Virul_fac_BrkB"/>
    <property type="match status" value="1"/>
</dbReference>
<sequence>MEWKQRFERLRAGAEQRFPVLAELTSRLLSGNLLDAGTRLAAQAFLAAVPLLFAFAAFAPLGVRDQLNDSLGAMFGLSGRSEEQLQQVLYGTTDDDDVRETTGAVGAVVALVSATSFSRAMARVCERAWRLPRAKTRIAAWRWVVWLLVLVLVVVLQAPIRNGFGLGAIVGVVLTFLVATGVWLWTQHLLLAKRVAWLALLPGAVLAGTATTALGLTARIYVPGAVDRAVAAYGAFGLVLVMLSWLIVVCGAVTFAVTIGAVLAEEPPLNRYVMRGGGGVPPPAGEDDVQRS</sequence>
<gene>
    <name evidence="7" type="ORF">DEJ46_01850</name>
</gene>
<evidence type="ECO:0000313" key="7">
    <source>
        <dbReference type="EMBL" id="QES17996.1"/>
    </source>
</evidence>
<feature type="transmembrane region" description="Helical" evidence="6">
    <location>
        <begin position="197"/>
        <end position="221"/>
    </location>
</feature>
<evidence type="ECO:0000256" key="1">
    <source>
        <dbReference type="ARBA" id="ARBA00004651"/>
    </source>
</evidence>
<evidence type="ECO:0000256" key="5">
    <source>
        <dbReference type="ARBA" id="ARBA00023136"/>
    </source>
</evidence>
<accession>A0A5P2AJ59</accession>
<evidence type="ECO:0000256" key="2">
    <source>
        <dbReference type="ARBA" id="ARBA00022475"/>
    </source>
</evidence>
<evidence type="ECO:0000256" key="6">
    <source>
        <dbReference type="SAM" id="Phobius"/>
    </source>
</evidence>
<dbReference type="EMBL" id="CP029194">
    <property type="protein sequence ID" value="QES17996.1"/>
    <property type="molecule type" value="Genomic_DNA"/>
</dbReference>
<name>A0A5P2AJ59_STRVZ</name>